<name>A0ABX7JQN4_9PSED</name>
<dbReference type="Proteomes" id="UP000663249">
    <property type="component" value="Chromosome"/>
</dbReference>
<organism evidence="1 2">
    <name type="scientific">Pseudomonas hygromyciniae</name>
    <dbReference type="NCBI Taxonomy" id="2812000"/>
    <lineage>
        <taxon>Bacteria</taxon>
        <taxon>Pseudomonadati</taxon>
        <taxon>Pseudomonadota</taxon>
        <taxon>Gammaproteobacteria</taxon>
        <taxon>Pseudomonadales</taxon>
        <taxon>Pseudomonadaceae</taxon>
        <taxon>Pseudomonas</taxon>
    </lineage>
</organism>
<evidence type="ECO:0000313" key="2">
    <source>
        <dbReference type="Proteomes" id="UP000663249"/>
    </source>
</evidence>
<evidence type="ECO:0000313" key="1">
    <source>
        <dbReference type="EMBL" id="QSB37684.1"/>
    </source>
</evidence>
<dbReference type="EMBL" id="CP070506">
    <property type="protein sequence ID" value="QSB37684.1"/>
    <property type="molecule type" value="Genomic_DNA"/>
</dbReference>
<sequence length="49" mass="5210">MTLRRSLLYIALLTIGFSAGYAAKPNDVLQVTAGQLIECGQVTIPTLGM</sequence>
<proteinExistence type="predicted"/>
<dbReference type="RefSeq" id="WP_205475933.1">
    <property type="nucleotide sequence ID" value="NZ_CP070506.1"/>
</dbReference>
<protein>
    <submittedName>
        <fullName evidence="1">Uncharacterized protein</fullName>
    </submittedName>
</protein>
<accession>A0ABX7JQN4</accession>
<reference evidence="1 2" key="1">
    <citation type="submission" date="2021-02" db="EMBL/GenBank/DDBJ databases">
        <title>Genomic and phenotypic characterization of Pseudomonas hygromyciniae, a novel bacterial species discovered from a commercially purchased antibiotic vial.</title>
        <authorList>
            <person name="Turner T.L."/>
            <person name="Mitra S.D."/>
            <person name="Kochan T.J."/>
            <person name="Pincus N.B."/>
            <person name="Lebrun-Corbin M."/>
            <person name="Cheung B."/>
            <person name="Gatesy S.W."/>
            <person name="Afzal T."/>
            <person name="Ozer E.A."/>
            <person name="Hauser A.R."/>
        </authorList>
    </citation>
    <scope>NUCLEOTIDE SEQUENCE [LARGE SCALE GENOMIC DNA]</scope>
    <source>
        <strain evidence="1 2">SDM007</strain>
    </source>
</reference>
<keyword evidence="2" id="KW-1185">Reference proteome</keyword>
<gene>
    <name evidence="1" type="ORF">JTY93_15155</name>
</gene>